<dbReference type="EMBL" id="NWTK01000017">
    <property type="protein sequence ID" value="PKR50383.1"/>
    <property type="molecule type" value="Genomic_DNA"/>
</dbReference>
<keyword evidence="1" id="KW-0732">Signal</keyword>
<gene>
    <name evidence="2" type="ORF">COO20_21100</name>
</gene>
<feature type="chain" id="PRO_5014923920" evidence="1">
    <location>
        <begin position="27"/>
        <end position="240"/>
    </location>
</feature>
<dbReference type="Proteomes" id="UP000233597">
    <property type="component" value="Unassembled WGS sequence"/>
</dbReference>
<dbReference type="GO" id="GO:0009279">
    <property type="term" value="C:cell outer membrane"/>
    <property type="evidence" value="ECO:0007669"/>
    <property type="project" value="InterPro"/>
</dbReference>
<feature type="signal peptide" evidence="1">
    <location>
        <begin position="1"/>
        <end position="26"/>
    </location>
</feature>
<evidence type="ECO:0000256" key="1">
    <source>
        <dbReference type="SAM" id="SignalP"/>
    </source>
</evidence>
<dbReference type="AlphaFoldDB" id="A0A2N3KIU7"/>
<organism evidence="2 3">
    <name type="scientific">Thalassospira marina</name>
    <dbReference type="NCBI Taxonomy" id="2048283"/>
    <lineage>
        <taxon>Bacteria</taxon>
        <taxon>Pseudomonadati</taxon>
        <taxon>Pseudomonadota</taxon>
        <taxon>Alphaproteobacteria</taxon>
        <taxon>Rhodospirillales</taxon>
        <taxon>Thalassospiraceae</taxon>
        <taxon>Thalassospira</taxon>
    </lineage>
</organism>
<protein>
    <submittedName>
        <fullName evidence="2">Copper resistance protein B</fullName>
    </submittedName>
</protein>
<dbReference type="Pfam" id="PF05275">
    <property type="entry name" value="CopB"/>
    <property type="match status" value="1"/>
</dbReference>
<dbReference type="GO" id="GO:0005507">
    <property type="term" value="F:copper ion binding"/>
    <property type="evidence" value="ECO:0007669"/>
    <property type="project" value="InterPro"/>
</dbReference>
<comment type="caution">
    <text evidence="2">The sequence shown here is derived from an EMBL/GenBank/DDBJ whole genome shotgun (WGS) entry which is preliminary data.</text>
</comment>
<name>A0A2N3KIU7_9PROT</name>
<dbReference type="InterPro" id="IPR007939">
    <property type="entry name" value="Cu-R_B_prcur"/>
</dbReference>
<accession>A0A2N3KIU7</accession>
<dbReference type="OrthoDB" id="9778934at2"/>
<evidence type="ECO:0000313" key="3">
    <source>
        <dbReference type="Proteomes" id="UP000233597"/>
    </source>
</evidence>
<sequence>MKTLTLAAIGGGVLSTILSFSFTAKADNHIFYGIQMEQFEYRSGDEGENLFVWDGDAFVGTDELKLRWQGEGERDLKNDLYENFENRLVLQTPISDFFDAKAGIRLDTPSTTDRWYGTVGIMGLAPQWFEVDADLFVSETGDGSARLDVEYEGLLTNRLILTPSLELNAAFSDDREIEVGRGFSSAEIGLRLSYDLIDRAVAPYIGVAYERKLGKTADFAKDDGEDYEATYLVTGLRLLF</sequence>
<dbReference type="RefSeq" id="WP_063093944.1">
    <property type="nucleotide sequence ID" value="NZ_NWTK01000017.1"/>
</dbReference>
<proteinExistence type="predicted"/>
<reference evidence="2 3" key="1">
    <citation type="submission" date="2017-09" db="EMBL/GenBank/DDBJ databases">
        <title>Biodiversity and function of Thalassospira species in the particle-attached aromatic-hydrocarbon-degrading consortia from the surface seawater of the South China Sea.</title>
        <authorList>
            <person name="Dong C."/>
            <person name="Liu R."/>
            <person name="Shao Z."/>
        </authorList>
    </citation>
    <scope>NUCLEOTIDE SEQUENCE [LARGE SCALE GENOMIC DNA]</scope>
    <source>
        <strain evidence="2 3">CSC1P2</strain>
    </source>
</reference>
<dbReference type="GO" id="GO:0006878">
    <property type="term" value="P:intracellular copper ion homeostasis"/>
    <property type="evidence" value="ECO:0007669"/>
    <property type="project" value="InterPro"/>
</dbReference>
<evidence type="ECO:0000313" key="2">
    <source>
        <dbReference type="EMBL" id="PKR50383.1"/>
    </source>
</evidence>